<proteinExistence type="inferred from homology"/>
<gene>
    <name evidence="9" type="primary">lepB</name>
    <name evidence="9" type="ORF">NG799_12930</name>
</gene>
<name>A0ABT2MR69_9CYAN</name>
<dbReference type="InterPro" id="IPR019533">
    <property type="entry name" value="Peptidase_S26"/>
</dbReference>
<keyword evidence="7" id="KW-1133">Transmembrane helix</keyword>
<evidence type="ECO:0000256" key="5">
    <source>
        <dbReference type="ARBA" id="ARBA00022670"/>
    </source>
</evidence>
<evidence type="ECO:0000256" key="2">
    <source>
        <dbReference type="ARBA" id="ARBA00004401"/>
    </source>
</evidence>
<keyword evidence="7" id="KW-0812">Transmembrane</keyword>
<evidence type="ECO:0000259" key="8">
    <source>
        <dbReference type="Pfam" id="PF10502"/>
    </source>
</evidence>
<protein>
    <recommendedName>
        <fullName evidence="4 7">Signal peptidase I</fullName>
        <ecNumber evidence="4 7">3.4.21.89</ecNumber>
    </recommendedName>
</protein>
<keyword evidence="6 7" id="KW-0378">Hydrolase</keyword>
<comment type="caution">
    <text evidence="7">Lacks conserved residue(s) required for the propagation of feature annotation.</text>
</comment>
<reference evidence="9 10" key="1">
    <citation type="journal article" date="2022" name="Front. Microbiol.">
        <title>High genomic differentiation and limited gene flow indicate recent cryptic speciation within the genus Laspinema (cyanobacteria).</title>
        <authorList>
            <person name="Stanojkovic A."/>
            <person name="Skoupy S."/>
            <person name="Skaloud P."/>
            <person name="Dvorak P."/>
        </authorList>
    </citation>
    <scope>NUCLEOTIDE SEQUENCE [LARGE SCALE GENOMIC DNA]</scope>
    <source>
        <strain evidence="9 10">D2a</strain>
    </source>
</reference>
<feature type="transmembrane region" description="Helical" evidence="7">
    <location>
        <begin position="110"/>
        <end position="127"/>
    </location>
</feature>
<dbReference type="PANTHER" id="PTHR43390:SF1">
    <property type="entry name" value="CHLOROPLAST PROCESSING PEPTIDASE"/>
    <property type="match status" value="1"/>
</dbReference>
<dbReference type="InterPro" id="IPR019756">
    <property type="entry name" value="Pept_S26A_signal_pept_1_Ser-AS"/>
</dbReference>
<feature type="transmembrane region" description="Helical" evidence="7">
    <location>
        <begin position="66"/>
        <end position="85"/>
    </location>
</feature>
<dbReference type="PROSITE" id="PS00501">
    <property type="entry name" value="SPASE_I_1"/>
    <property type="match status" value="1"/>
</dbReference>
<dbReference type="InterPro" id="IPR000223">
    <property type="entry name" value="Pept_S26A_signal_pept_1"/>
</dbReference>
<evidence type="ECO:0000256" key="7">
    <source>
        <dbReference type="RuleBase" id="RU362042"/>
    </source>
</evidence>
<dbReference type="EMBL" id="JAMXFF010000017">
    <property type="protein sequence ID" value="MCT7967240.1"/>
    <property type="molecule type" value="Genomic_DNA"/>
</dbReference>
<feature type="transmembrane region" description="Helical" evidence="7">
    <location>
        <begin position="133"/>
        <end position="159"/>
    </location>
</feature>
<dbReference type="PANTHER" id="PTHR43390">
    <property type="entry name" value="SIGNAL PEPTIDASE I"/>
    <property type="match status" value="1"/>
</dbReference>
<dbReference type="Gene3D" id="2.10.109.10">
    <property type="entry name" value="Umud Fragment, subunit A"/>
    <property type="match status" value="1"/>
</dbReference>
<keyword evidence="7" id="KW-0472">Membrane</keyword>
<evidence type="ECO:0000256" key="3">
    <source>
        <dbReference type="ARBA" id="ARBA00009370"/>
    </source>
</evidence>
<comment type="catalytic activity">
    <reaction evidence="1 7">
        <text>Cleavage of hydrophobic, N-terminal signal or leader sequences from secreted and periplasmic proteins.</text>
        <dbReference type="EC" id="3.4.21.89"/>
    </reaction>
</comment>
<dbReference type="InterPro" id="IPR019758">
    <property type="entry name" value="Pept_S26A_signal_pept_1_CS"/>
</dbReference>
<keyword evidence="10" id="KW-1185">Reference proteome</keyword>
<evidence type="ECO:0000256" key="6">
    <source>
        <dbReference type="ARBA" id="ARBA00022801"/>
    </source>
</evidence>
<dbReference type="PROSITE" id="PS00761">
    <property type="entry name" value="SPASE_I_3"/>
    <property type="match status" value="1"/>
</dbReference>
<dbReference type="SUPFAM" id="SSF51306">
    <property type="entry name" value="LexA/Signal peptidase"/>
    <property type="match status" value="1"/>
</dbReference>
<dbReference type="GO" id="GO:0009003">
    <property type="term" value="F:signal peptidase activity"/>
    <property type="evidence" value="ECO:0007669"/>
    <property type="project" value="UniProtKB-EC"/>
</dbReference>
<evidence type="ECO:0000313" key="9">
    <source>
        <dbReference type="EMBL" id="MCT7967240.1"/>
    </source>
</evidence>
<sequence>MTLSSEGSSQLQSEKQPWIAVILSRVIPGIGQIYAGYLLRGVIIFAVWSGSAMMALLSLLQPDINVGIVGLGLLIHFALGFWNLFDAHSSARKSNSPQFETLRKSKKDPWLAVFLSLLIPGLGHFYIKKIGEGIIFFIATIVVAILAPKIFVGILQFGAAFHVYQFMNKRKDLSQEKTPLLIGLFVIASLVVSSAISSIASSALETRYIPSASMIPTLQINDRLIVDKLTYKFNLPERGDIILFSPTQFLQEQNFTDPFIFRIIGLPGETVEVINGQVKINNQPLEEPYIAEPPTYQYGPSTVPENNYFVLGDNRNNSYDSQYWGFLPKENIFGKAQTIFWPLDRRGPIQQLP</sequence>
<dbReference type="RefSeq" id="WP_368006833.1">
    <property type="nucleotide sequence ID" value="NZ_JAMXFF010000017.1"/>
</dbReference>
<comment type="caution">
    <text evidence="9">The sequence shown here is derived from an EMBL/GenBank/DDBJ whole genome shotgun (WGS) entry which is preliminary data.</text>
</comment>
<dbReference type="Proteomes" id="UP001525890">
    <property type="component" value="Unassembled WGS sequence"/>
</dbReference>
<organism evidence="9 10">
    <name type="scientific">Laspinema palackyanum D2a</name>
    <dbReference type="NCBI Taxonomy" id="2953684"/>
    <lineage>
        <taxon>Bacteria</taxon>
        <taxon>Bacillati</taxon>
        <taxon>Cyanobacteriota</taxon>
        <taxon>Cyanophyceae</taxon>
        <taxon>Oscillatoriophycideae</taxon>
        <taxon>Oscillatoriales</taxon>
        <taxon>Laspinemataceae</taxon>
        <taxon>Laspinema</taxon>
        <taxon>Laspinema palackyanum</taxon>
    </lineage>
</organism>
<accession>A0ABT2MR69</accession>
<evidence type="ECO:0000256" key="1">
    <source>
        <dbReference type="ARBA" id="ARBA00000677"/>
    </source>
</evidence>
<dbReference type="NCBIfam" id="TIGR02227">
    <property type="entry name" value="sigpep_I_bact"/>
    <property type="match status" value="1"/>
</dbReference>
<evidence type="ECO:0000313" key="10">
    <source>
        <dbReference type="Proteomes" id="UP001525890"/>
    </source>
</evidence>
<dbReference type="CDD" id="cd06530">
    <property type="entry name" value="S26_SPase_I"/>
    <property type="match status" value="1"/>
</dbReference>
<feature type="transmembrane region" description="Helical" evidence="7">
    <location>
        <begin position="180"/>
        <end position="204"/>
    </location>
</feature>
<comment type="subcellular location">
    <subcellularLocation>
        <location evidence="2">Cell membrane</location>
        <topology evidence="2">Single-pass type II membrane protein</topology>
    </subcellularLocation>
    <subcellularLocation>
        <location evidence="7">Membrane</location>
        <topology evidence="7">Single-pass type II membrane protein</topology>
    </subcellularLocation>
</comment>
<evidence type="ECO:0000256" key="4">
    <source>
        <dbReference type="ARBA" id="ARBA00013208"/>
    </source>
</evidence>
<comment type="similarity">
    <text evidence="3 7">Belongs to the peptidase S26 family.</text>
</comment>
<dbReference type="EC" id="3.4.21.89" evidence="4 7"/>
<feature type="domain" description="Peptidase S26" evidence="8">
    <location>
        <begin position="188"/>
        <end position="341"/>
    </location>
</feature>
<keyword evidence="5 7" id="KW-0645">Protease</keyword>
<dbReference type="PRINTS" id="PR00727">
    <property type="entry name" value="LEADERPTASE"/>
</dbReference>
<dbReference type="InterPro" id="IPR036286">
    <property type="entry name" value="LexA/Signal_pep-like_sf"/>
</dbReference>
<dbReference type="Pfam" id="PF10502">
    <property type="entry name" value="Peptidase_S26"/>
    <property type="match status" value="1"/>
</dbReference>